<reference evidence="2" key="1">
    <citation type="submission" date="2017-09" db="EMBL/GenBank/DDBJ databases">
        <title>Depth-based differentiation of microbial function through sediment-hosted aquifers and enrichment of novel symbionts in the deep terrestrial subsurface.</title>
        <authorList>
            <person name="Probst A.J."/>
            <person name="Ladd B."/>
            <person name="Jarett J.K."/>
            <person name="Geller-Mcgrath D.E."/>
            <person name="Sieber C.M.K."/>
            <person name="Emerson J.B."/>
            <person name="Anantharaman K."/>
            <person name="Thomas B.C."/>
            <person name="Malmstrom R."/>
            <person name="Stieglmeier M."/>
            <person name="Klingl A."/>
            <person name="Woyke T."/>
            <person name="Ryan C.M."/>
            <person name="Banfield J.F."/>
        </authorList>
    </citation>
    <scope>NUCLEOTIDE SEQUENCE [LARGE SCALE GENOMIC DNA]</scope>
</reference>
<name>A0A2M8F3W6_9BACT</name>
<sequence length="91" mass="9461">MNYPSASSGVSVIPAPCPQCFRIRDAGGKAGIQTGSVPVKTGIESGMTRQAAGNQTLKGIEENIASGGNDTGFHKLENLAVIPHNNTIWHS</sequence>
<comment type="caution">
    <text evidence="1">The sequence shown here is derived from an EMBL/GenBank/DDBJ whole genome shotgun (WGS) entry which is preliminary data.</text>
</comment>
<dbReference type="EMBL" id="PFSC01000017">
    <property type="protein sequence ID" value="PJC33978.1"/>
    <property type="molecule type" value="Genomic_DNA"/>
</dbReference>
<gene>
    <name evidence="1" type="ORF">CO051_00615</name>
</gene>
<accession>A0A2M8F3W6</accession>
<protein>
    <submittedName>
        <fullName evidence="1">Uncharacterized protein</fullName>
    </submittedName>
</protein>
<evidence type="ECO:0000313" key="1">
    <source>
        <dbReference type="EMBL" id="PJC33978.1"/>
    </source>
</evidence>
<dbReference type="AlphaFoldDB" id="A0A2M8F3W6"/>
<organism evidence="1 2">
    <name type="scientific">Candidatus Roizmanbacteria bacterium CG_4_9_14_0_2_um_filter_39_13</name>
    <dbReference type="NCBI Taxonomy" id="1974839"/>
    <lineage>
        <taxon>Bacteria</taxon>
        <taxon>Candidatus Roizmaniibacteriota</taxon>
    </lineage>
</organism>
<evidence type="ECO:0000313" key="2">
    <source>
        <dbReference type="Proteomes" id="UP000231383"/>
    </source>
</evidence>
<proteinExistence type="predicted"/>
<dbReference type="Proteomes" id="UP000231383">
    <property type="component" value="Unassembled WGS sequence"/>
</dbReference>